<proteinExistence type="predicted"/>
<evidence type="ECO:0000256" key="1">
    <source>
        <dbReference type="SAM" id="MobiDB-lite"/>
    </source>
</evidence>
<name>A0A0F8WBP5_9ZZZZ</name>
<feature type="compositionally biased region" description="Acidic residues" evidence="1">
    <location>
        <begin position="119"/>
        <end position="138"/>
    </location>
</feature>
<feature type="non-terminal residue" evidence="2">
    <location>
        <position position="1"/>
    </location>
</feature>
<comment type="caution">
    <text evidence="2">The sequence shown here is derived from an EMBL/GenBank/DDBJ whole genome shotgun (WGS) entry which is preliminary data.</text>
</comment>
<organism evidence="2">
    <name type="scientific">marine sediment metagenome</name>
    <dbReference type="NCBI Taxonomy" id="412755"/>
    <lineage>
        <taxon>unclassified sequences</taxon>
        <taxon>metagenomes</taxon>
        <taxon>ecological metagenomes</taxon>
    </lineage>
</organism>
<accession>A0A0F8WBP5</accession>
<dbReference type="EMBL" id="LAZR01066072">
    <property type="protein sequence ID" value="KKK54287.1"/>
    <property type="molecule type" value="Genomic_DNA"/>
</dbReference>
<evidence type="ECO:0000313" key="2">
    <source>
        <dbReference type="EMBL" id="KKK54287.1"/>
    </source>
</evidence>
<reference evidence="2" key="1">
    <citation type="journal article" date="2015" name="Nature">
        <title>Complex archaea that bridge the gap between prokaryotes and eukaryotes.</title>
        <authorList>
            <person name="Spang A."/>
            <person name="Saw J.H."/>
            <person name="Jorgensen S.L."/>
            <person name="Zaremba-Niedzwiedzka K."/>
            <person name="Martijn J."/>
            <person name="Lind A.E."/>
            <person name="van Eijk R."/>
            <person name="Schleper C."/>
            <person name="Guy L."/>
            <person name="Ettema T.J."/>
        </authorList>
    </citation>
    <scope>NUCLEOTIDE SEQUENCE</scope>
</reference>
<gene>
    <name evidence="2" type="ORF">LCGC14_3086270</name>
</gene>
<dbReference type="AlphaFoldDB" id="A0A0F8WBP5"/>
<sequence>FTMEDAARAKLATKDNWVWYPEEMCYWRGFLKGVRVFDPRICMGLYSVQEVNDFEKITNGDGDEIYVIPDTELLESVGIPDTETAPTQTVAETLPIEDEVKGTVDIKEAEDLGLGMHSEEEEYFDDEEEQEPMTEAEEGPPQPTTGVVEKIMPFEEGPTPRELAQGKRDIAPVAPVDPGILIHKQVVVDFMKVQGMENLYTTFKEWLGSFQTSREPMRNFVARNQFGKWSISKGSIEDLKLLTDNLKWTMDKFISYCFIELKLKSVGIHKNPAMNAEPE</sequence>
<protein>
    <submittedName>
        <fullName evidence="2">Uncharacterized protein</fullName>
    </submittedName>
</protein>
<feature type="region of interest" description="Disordered" evidence="1">
    <location>
        <begin position="118"/>
        <end position="145"/>
    </location>
</feature>